<evidence type="ECO:0000313" key="3">
    <source>
        <dbReference type="Proteomes" id="UP001214976"/>
    </source>
</evidence>
<dbReference type="AlphaFoldDB" id="A0AAW6Q7H4"/>
<reference evidence="2 4" key="1">
    <citation type="submission" date="2023-03" db="EMBL/GenBank/DDBJ databases">
        <title>Classification of Bisgaard taxon 6 and taxon 10 as Exercitatus varius gen. nov., spec. nov.</title>
        <authorList>
            <person name="Christensen H."/>
        </authorList>
    </citation>
    <scope>NUCLEOTIDE SEQUENCE</scope>
    <source>
        <strain evidence="1 4">23350_01</strain>
        <strain evidence="2">86116</strain>
    </source>
</reference>
<gene>
    <name evidence="2" type="ORF">P7M15_02760</name>
    <name evidence="1" type="ORF">P7M32_10520</name>
</gene>
<dbReference type="Proteomes" id="UP001216057">
    <property type="component" value="Unassembled WGS sequence"/>
</dbReference>
<dbReference type="Gene3D" id="2.60.200.60">
    <property type="match status" value="2"/>
</dbReference>
<protein>
    <submittedName>
        <fullName evidence="2">PAAR domain-containing protein</fullName>
    </submittedName>
</protein>
<evidence type="ECO:0000313" key="1">
    <source>
        <dbReference type="EMBL" id="MDG2946852.1"/>
    </source>
</evidence>
<dbReference type="RefSeq" id="WP_317476692.1">
    <property type="nucleotide sequence ID" value="NZ_JARQTW010000006.1"/>
</dbReference>
<name>A0AAW6Q7H4_9PAST</name>
<accession>A0AAW6Q7H4</accession>
<dbReference type="CDD" id="cd14743">
    <property type="entry name" value="PAAR_CT_1"/>
    <property type="match status" value="1"/>
</dbReference>
<dbReference type="Proteomes" id="UP001214976">
    <property type="component" value="Unassembled WGS sequence"/>
</dbReference>
<dbReference type="EMBL" id="JARQTW010000006">
    <property type="protein sequence ID" value="MDG2949450.1"/>
    <property type="molecule type" value="Genomic_DNA"/>
</dbReference>
<dbReference type="EMBL" id="JARQTX010000014">
    <property type="protein sequence ID" value="MDG2946852.1"/>
    <property type="molecule type" value="Genomic_DNA"/>
</dbReference>
<dbReference type="InterPro" id="IPR008727">
    <property type="entry name" value="PAAR_motif"/>
</dbReference>
<keyword evidence="4" id="KW-1185">Reference proteome</keyword>
<evidence type="ECO:0000313" key="2">
    <source>
        <dbReference type="EMBL" id="MDG2949450.1"/>
    </source>
</evidence>
<dbReference type="Pfam" id="PF05488">
    <property type="entry name" value="PAAR_motif"/>
    <property type="match status" value="1"/>
</dbReference>
<proteinExistence type="predicted"/>
<comment type="caution">
    <text evidence="2">The sequence shown here is derived from an EMBL/GenBank/DDBJ whole genome shotgun (WGS) entry which is preliminary data.</text>
</comment>
<evidence type="ECO:0000313" key="4">
    <source>
        <dbReference type="Proteomes" id="UP001216057"/>
    </source>
</evidence>
<sequence length="90" mass="9067">MAEIALHGHKNTCPEHTNGNIVVESTNRPTINGVPVAIVGDKCQCGNGMDVITTGSSLFTINGIPVAITGSATGHGGVIVEGDDSLTIIG</sequence>
<organism evidence="2 3">
    <name type="scientific">Exercitatus varius</name>
    <dbReference type="NCBI Taxonomy" id="67857"/>
    <lineage>
        <taxon>Bacteria</taxon>
        <taxon>Pseudomonadati</taxon>
        <taxon>Pseudomonadota</taxon>
        <taxon>Gammaproteobacteria</taxon>
        <taxon>Pasteurellales</taxon>
        <taxon>Pasteurellaceae</taxon>
        <taxon>Exercitatus</taxon>
    </lineage>
</organism>